<comment type="caution">
    <text evidence="1">The sequence shown here is derived from an EMBL/GenBank/DDBJ whole genome shotgun (WGS) entry which is preliminary data.</text>
</comment>
<reference evidence="1" key="1">
    <citation type="submission" date="2018-12" db="EMBL/GenBank/DDBJ databases">
        <authorList>
            <person name="Jadhav K."/>
            <person name="Kushwaha B."/>
            <person name="Jadhav I."/>
        </authorList>
    </citation>
    <scope>NUCLEOTIDE SEQUENCE [LARGE SCALE GENOMIC DNA]</scope>
    <source>
        <strain evidence="1">SBS 10</strain>
    </source>
</reference>
<protein>
    <submittedName>
        <fullName evidence="1">Uncharacterized protein</fullName>
    </submittedName>
</protein>
<sequence length="60" mass="5848">MVADSAMVANFCASHGGWLPLVCTMNVTSATRASANCSASLGGFGGRVAAAPIGAGAYAR</sequence>
<name>A0A432JKG9_9GAMM</name>
<proteinExistence type="predicted"/>
<organism evidence="1">
    <name type="scientific">Billgrantia gudaonensis</name>
    <dbReference type="NCBI Taxonomy" id="376427"/>
    <lineage>
        <taxon>Bacteria</taxon>
        <taxon>Pseudomonadati</taxon>
        <taxon>Pseudomonadota</taxon>
        <taxon>Gammaproteobacteria</taxon>
        <taxon>Oceanospirillales</taxon>
        <taxon>Halomonadaceae</taxon>
        <taxon>Billgrantia</taxon>
    </lineage>
</organism>
<accession>A0A432JKG9</accession>
<evidence type="ECO:0000313" key="1">
    <source>
        <dbReference type="EMBL" id="RUA23099.1"/>
    </source>
</evidence>
<dbReference type="EMBL" id="RXHI01000003">
    <property type="protein sequence ID" value="RUA23099.1"/>
    <property type="molecule type" value="Genomic_DNA"/>
</dbReference>
<gene>
    <name evidence="1" type="ORF">DSL92_01320</name>
</gene>
<dbReference type="AlphaFoldDB" id="A0A432JKG9"/>